<organism evidence="18 19">
    <name type="scientific">Aurantimonas manganoxydans (strain ATCC BAA-1229 / DSM 21871 / SI85-9A1)</name>
    <dbReference type="NCBI Taxonomy" id="287752"/>
    <lineage>
        <taxon>Bacteria</taxon>
        <taxon>Pseudomonadati</taxon>
        <taxon>Pseudomonadota</taxon>
        <taxon>Alphaproteobacteria</taxon>
        <taxon>Hyphomicrobiales</taxon>
        <taxon>Aurantimonadaceae</taxon>
        <taxon>Aurantimonas</taxon>
    </lineage>
</organism>
<evidence type="ECO:0000259" key="15">
    <source>
        <dbReference type="Pfam" id="PF20656"/>
    </source>
</evidence>
<evidence type="ECO:0000256" key="3">
    <source>
        <dbReference type="ARBA" id="ARBA00022490"/>
    </source>
</evidence>
<dbReference type="NCBIfam" id="NF002825">
    <property type="entry name" value="PRK02999.1"/>
    <property type="match status" value="1"/>
</dbReference>
<keyword evidence="5 10" id="KW-0808">Transferase</keyword>
<sequence length="751" mass="82346">MAGRGAAPRLTSPMPCPMSIAKHLWRKRMPEMTDVHGLSVATTLKTFIDSEALPGTGLEPDAFWKNFSDLLNGLAPKNRELLQIRADMQRAIDEWHVARRGKPQDMKEYRAFLDQLGYIVPEGPDFAIETANVDPEIALVPGPQLVVPLMNARYTLNAANARWTSLYDALYGTDAMGDMPEGKGYDRARGARVVTWAKSFLDGVAPLEGISHIDVTRYTVDSGALVAEFGAGKTARLKTPAAFAGYRGDAAAPTAVLLKHNGLHVEVTIDAEHRIGKNDTAHVADMLMESAMSTICDCEDSIAAVDAEDKTAVYRNWLGLMKGDLEDSFEKGGETVIRKLNPDRDYTGPDGSTLTLPGRSMLLIRNVGHLMTNPAIRLKDGSEAPEGLMDAMITSMIALHDLKKTGGLRNSRAGSVYIVKPKMHGPDEVAFSNEIFGQVEDALGLERYTLKMGIMDEERRTTVNLKECIHAAKHRVFFINTGFLDRTGDEIHTSIEAGPVVRKTVMKDRTWIQAYEDWNVDVGLACGLRGKAQIGKGMWAMPAKMNDMLAAKIGHPQAGANCAWVPSPTAATLHATHYHTVDVLARQEEIAQKGRRAVLPDILTIPLANRANWPEEQVKAELRNNAQGILGYVVRWVDQGVGCSTVPDINDVGLMEDRATCRISSQHIANWLHHGVVSKDEVMDAMQEMAAKVDAQNAGDPAYEPMAGHFDTSIAFKAACELVFEGREQPSGYTEPVLHRRRLEKKAQQAG</sequence>
<evidence type="ECO:0000259" key="14">
    <source>
        <dbReference type="Pfam" id="PF01274"/>
    </source>
</evidence>
<keyword evidence="2 10" id="KW-0329">Glyoxylate bypass</keyword>
<dbReference type="GO" id="GO:0006097">
    <property type="term" value="P:glyoxylate cycle"/>
    <property type="evidence" value="ECO:0007669"/>
    <property type="project" value="UniProtKB-UniRule"/>
</dbReference>
<feature type="binding site" evidence="10">
    <location>
        <begin position="482"/>
        <end position="485"/>
    </location>
    <ligand>
        <name>glyoxylate</name>
        <dbReference type="ChEBI" id="CHEBI:36655"/>
    </ligand>
</feature>
<dbReference type="InterPro" id="IPR048355">
    <property type="entry name" value="MS_C"/>
</dbReference>
<feature type="modified residue" description="Cysteine sulfenic acid (-SOH)" evidence="10">
    <location>
        <position position="643"/>
    </location>
</feature>
<evidence type="ECO:0000256" key="12">
    <source>
        <dbReference type="PIRSR" id="PIRSR601465-50"/>
    </source>
</evidence>
<evidence type="ECO:0000256" key="10">
    <source>
        <dbReference type="HAMAP-Rule" id="MF_00641"/>
    </source>
</evidence>
<keyword evidence="3 10" id="KW-0963">Cytoplasm</keyword>
<dbReference type="Pfam" id="PF20658">
    <property type="entry name" value="MSG_insertion"/>
    <property type="match status" value="1"/>
</dbReference>
<feature type="domain" description="Malate synthase C-terminal" evidence="17">
    <location>
        <begin position="617"/>
        <end position="712"/>
    </location>
</feature>
<dbReference type="InterPro" id="IPR006253">
    <property type="entry name" value="Malate_synthG"/>
</dbReference>
<feature type="binding site" evidence="10">
    <location>
        <position position="566"/>
    </location>
    <ligand>
        <name>acetyl-CoA</name>
        <dbReference type="ChEBI" id="CHEBI:57288"/>
    </ligand>
</feature>
<evidence type="ECO:0000259" key="17">
    <source>
        <dbReference type="Pfam" id="PF20659"/>
    </source>
</evidence>
<evidence type="ECO:0000256" key="8">
    <source>
        <dbReference type="ARBA" id="ARBA00023097"/>
    </source>
</evidence>
<dbReference type="NCBIfam" id="TIGR01345">
    <property type="entry name" value="malate_syn_G"/>
    <property type="match status" value="1"/>
</dbReference>
<feature type="binding site" evidence="10">
    <location>
        <position position="485"/>
    </location>
    <ligand>
        <name>Mg(2+)</name>
        <dbReference type="ChEBI" id="CHEBI:18420"/>
    </ligand>
</feature>
<evidence type="ECO:0000256" key="6">
    <source>
        <dbReference type="ARBA" id="ARBA00022723"/>
    </source>
</evidence>
<dbReference type="Gene3D" id="3.20.20.360">
    <property type="entry name" value="Malate synthase, domain 3"/>
    <property type="match status" value="2"/>
</dbReference>
<feature type="active site" description="Proton acceptor" evidence="10 12">
    <location>
        <position position="365"/>
    </location>
</feature>
<keyword evidence="4 10" id="KW-0816">Tricarboxylic acid cycle</keyword>
<dbReference type="Gene3D" id="1.20.1220.12">
    <property type="entry name" value="Malate synthase, domain III"/>
    <property type="match status" value="1"/>
</dbReference>
<dbReference type="EC" id="2.3.3.9" evidence="10 11"/>
<dbReference type="Proteomes" id="UP000000321">
    <property type="component" value="Unassembled WGS sequence"/>
</dbReference>
<feature type="binding site" evidence="10">
    <location>
        <position position="146"/>
    </location>
    <ligand>
        <name>acetyl-CoA</name>
        <dbReference type="ChEBI" id="CHEBI:57288"/>
    </ligand>
</feature>
<feature type="binding site" evidence="10">
    <location>
        <position position="301"/>
    </location>
    <ligand>
        <name>acetyl-CoA</name>
        <dbReference type="ChEBI" id="CHEBI:57288"/>
    </ligand>
</feature>
<comment type="catalytic activity">
    <reaction evidence="9 10 13">
        <text>glyoxylate + acetyl-CoA + H2O = (S)-malate + CoA + H(+)</text>
        <dbReference type="Rhea" id="RHEA:18181"/>
        <dbReference type="ChEBI" id="CHEBI:15377"/>
        <dbReference type="ChEBI" id="CHEBI:15378"/>
        <dbReference type="ChEBI" id="CHEBI:15589"/>
        <dbReference type="ChEBI" id="CHEBI:36655"/>
        <dbReference type="ChEBI" id="CHEBI:57287"/>
        <dbReference type="ChEBI" id="CHEBI:57288"/>
        <dbReference type="EC" id="2.3.3.9"/>
    </reaction>
</comment>
<dbReference type="BioCyc" id="AURANTIMONAS:SI859A1_03437-MONOMER"/>
<evidence type="ECO:0000313" key="18">
    <source>
        <dbReference type="EMBL" id="EAS48800.1"/>
    </source>
</evidence>
<dbReference type="GO" id="GO:0004474">
    <property type="term" value="F:malate synthase activity"/>
    <property type="evidence" value="ECO:0007669"/>
    <property type="project" value="UniProtKB-UniRule"/>
</dbReference>
<comment type="function">
    <text evidence="10">Involved in the glycolate utilization. Catalyzes the condensation and subsequent hydrolysis of acetyl-coenzyme A (acetyl-CoA) and glyoxylate to form malate and CoA.</text>
</comment>
<dbReference type="PANTHER" id="PTHR42739">
    <property type="entry name" value="MALATE SYNTHASE G"/>
    <property type="match status" value="1"/>
</dbReference>
<dbReference type="GO" id="GO:0005829">
    <property type="term" value="C:cytosol"/>
    <property type="evidence" value="ECO:0007669"/>
    <property type="project" value="TreeGrafter"/>
</dbReference>
<evidence type="ECO:0000256" key="4">
    <source>
        <dbReference type="ARBA" id="ARBA00022532"/>
    </source>
</evidence>
<feature type="binding site" evidence="10">
    <location>
        <position position="338"/>
    </location>
    <ligand>
        <name>acetyl-CoA</name>
        <dbReference type="ChEBI" id="CHEBI:57288"/>
    </ligand>
</feature>
<dbReference type="InterPro" id="IPR044856">
    <property type="entry name" value="Malate_synth_C_sf"/>
</dbReference>
<accession>Q1YEU5</accession>
<dbReference type="Pfam" id="PF20659">
    <property type="entry name" value="MS_C"/>
    <property type="match status" value="1"/>
</dbReference>
<reference evidence="18 19" key="1">
    <citation type="journal article" date="2008" name="Appl. Environ. Microbiol.">
        <title>Genomic insights into Mn(II) oxidation by the marine alphaproteobacterium Aurantimonas sp. strain SI85-9A1.</title>
        <authorList>
            <person name="Dick G.J."/>
            <person name="Podell S."/>
            <person name="Johnson H.A."/>
            <person name="Rivera-Espinoza Y."/>
            <person name="Bernier-Latmani R."/>
            <person name="McCarthy J.K."/>
            <person name="Torpey J.W."/>
            <person name="Clement B.G."/>
            <person name="Gaasterland T."/>
            <person name="Tebo B.M."/>
        </authorList>
    </citation>
    <scope>NUCLEOTIDE SEQUENCE [LARGE SCALE GENOMIC DNA]</scope>
    <source>
        <strain evidence="18 19">SI85-9A1</strain>
    </source>
</reference>
<comment type="caution">
    <text evidence="10">Lacks conserved residue(s) required for the propagation of feature annotation.</text>
</comment>
<dbReference type="InterPro" id="IPR001465">
    <property type="entry name" value="Malate_synthase_TIM"/>
</dbReference>
<dbReference type="EMBL" id="AAPJ01000007">
    <property type="protein sequence ID" value="EAS48800.1"/>
    <property type="molecule type" value="Genomic_DNA"/>
</dbReference>
<feature type="binding site" evidence="10">
    <location>
        <position position="365"/>
    </location>
    <ligand>
        <name>glyoxylate</name>
        <dbReference type="ChEBI" id="CHEBI:36655"/>
    </ligand>
</feature>
<comment type="subcellular location">
    <subcellularLocation>
        <location evidence="10 13">Cytoplasm</location>
    </subcellularLocation>
</comment>
<dbReference type="AlphaFoldDB" id="Q1YEU5"/>
<feature type="active site" description="Proton donor" evidence="10 12">
    <location>
        <position position="657"/>
    </location>
</feature>
<feature type="domain" description="Malate synthase N-terminal" evidence="15">
    <location>
        <begin position="45"/>
        <end position="99"/>
    </location>
</feature>
<keyword evidence="19" id="KW-1185">Reference proteome</keyword>
<feature type="binding site" evidence="10">
    <location>
        <position position="457"/>
    </location>
    <ligand>
        <name>glyoxylate</name>
        <dbReference type="ChEBI" id="CHEBI:36655"/>
    </ligand>
</feature>
<keyword evidence="8 10" id="KW-0558">Oxidation</keyword>
<proteinExistence type="inferred from homology"/>
<evidence type="ECO:0000256" key="7">
    <source>
        <dbReference type="ARBA" id="ARBA00022842"/>
    </source>
</evidence>
<keyword evidence="6 10" id="KW-0479">Metal-binding</keyword>
<dbReference type="Pfam" id="PF01274">
    <property type="entry name" value="MS_TIM-barrel"/>
    <property type="match status" value="1"/>
</dbReference>
<evidence type="ECO:0000313" key="19">
    <source>
        <dbReference type="Proteomes" id="UP000000321"/>
    </source>
</evidence>
<evidence type="ECO:0000256" key="13">
    <source>
        <dbReference type="RuleBase" id="RU003572"/>
    </source>
</evidence>
<evidence type="ECO:0000256" key="5">
    <source>
        <dbReference type="ARBA" id="ARBA00022679"/>
    </source>
</evidence>
<dbReference type="GO" id="GO:0006099">
    <property type="term" value="P:tricarboxylic acid cycle"/>
    <property type="evidence" value="ECO:0007669"/>
    <property type="project" value="UniProtKB-KW"/>
</dbReference>
<feature type="binding site" evidence="10">
    <location>
        <begin position="153"/>
        <end position="154"/>
    </location>
    <ligand>
        <name>acetyl-CoA</name>
        <dbReference type="ChEBI" id="CHEBI:57288"/>
    </ligand>
</feature>
<comment type="pathway">
    <text evidence="10 13">Carbohydrate metabolism; glyoxylate cycle; (S)-malate from isocitrate: step 2/2.</text>
</comment>
<protein>
    <recommendedName>
        <fullName evidence="10 11">Malate synthase G</fullName>
        <ecNumber evidence="10 11">2.3.3.9</ecNumber>
    </recommendedName>
</protein>
<comment type="subunit">
    <text evidence="10">Monomer.</text>
</comment>
<gene>
    <name evidence="10" type="primary">glcB</name>
    <name evidence="18" type="ORF">SI859A1_03437</name>
</gene>
<feature type="domain" description="Malate synthase TIM barrel" evidence="14">
    <location>
        <begin position="362"/>
        <end position="597"/>
    </location>
</feature>
<dbReference type="HOGENOM" id="CLU_028446_1_0_5"/>
<dbReference type="InterPro" id="IPR048356">
    <property type="entry name" value="MS_N"/>
</dbReference>
<comment type="cofactor">
    <cofactor evidence="1 10">
        <name>Mg(2+)</name>
        <dbReference type="ChEBI" id="CHEBI:18420"/>
    </cofactor>
</comment>
<feature type="domain" description="Malate synthase G alpha-beta insertion" evidence="16">
    <location>
        <begin position="185"/>
        <end position="260"/>
    </location>
</feature>
<dbReference type="PANTHER" id="PTHR42739:SF1">
    <property type="entry name" value="MALATE SYNTHASE G"/>
    <property type="match status" value="1"/>
</dbReference>
<evidence type="ECO:0000256" key="11">
    <source>
        <dbReference type="NCBIfam" id="TIGR01345"/>
    </source>
</evidence>
<keyword evidence="7 10" id="KW-0460">Magnesium</keyword>
<comment type="caution">
    <text evidence="18">The sequence shown here is derived from an EMBL/GenBank/DDBJ whole genome shotgun (WGS) entry which is preliminary data.</text>
</comment>
<dbReference type="HAMAP" id="MF_00641">
    <property type="entry name" value="Malate_synth_G"/>
    <property type="match status" value="1"/>
</dbReference>
<evidence type="ECO:0000256" key="9">
    <source>
        <dbReference type="ARBA" id="ARBA00047918"/>
    </source>
</evidence>
<evidence type="ECO:0000259" key="16">
    <source>
        <dbReference type="Pfam" id="PF20658"/>
    </source>
</evidence>
<dbReference type="InterPro" id="IPR048357">
    <property type="entry name" value="MSG_insertion"/>
</dbReference>
<dbReference type="GO" id="GO:0000287">
    <property type="term" value="F:magnesium ion binding"/>
    <property type="evidence" value="ECO:0007669"/>
    <property type="project" value="TreeGrafter"/>
</dbReference>
<feature type="binding site" evidence="10">
    <location>
        <position position="457"/>
    </location>
    <ligand>
        <name>Mg(2+)</name>
        <dbReference type="ChEBI" id="CHEBI:18420"/>
    </ligand>
</feature>
<dbReference type="Pfam" id="PF20656">
    <property type="entry name" value="MS_N"/>
    <property type="match status" value="1"/>
</dbReference>
<evidence type="ECO:0000256" key="1">
    <source>
        <dbReference type="ARBA" id="ARBA00001946"/>
    </source>
</evidence>
<comment type="similarity">
    <text evidence="10 13">Belongs to the malate synthase family. GlcB subfamily.</text>
</comment>
<dbReference type="GO" id="GO:0009436">
    <property type="term" value="P:glyoxylate catabolic process"/>
    <property type="evidence" value="ECO:0007669"/>
    <property type="project" value="TreeGrafter"/>
</dbReference>
<name>Q1YEU5_AURMS</name>
<dbReference type="UniPathway" id="UPA00703">
    <property type="reaction ID" value="UER00720"/>
</dbReference>
<evidence type="ECO:0000256" key="2">
    <source>
        <dbReference type="ARBA" id="ARBA00022435"/>
    </source>
</evidence>
<dbReference type="SUPFAM" id="SSF51645">
    <property type="entry name" value="Malate synthase G"/>
    <property type="match status" value="1"/>
</dbReference>
<dbReference type="InterPro" id="IPR046363">
    <property type="entry name" value="MS_N_TIM-barrel_dom"/>
</dbReference>
<dbReference type="InterPro" id="IPR011076">
    <property type="entry name" value="Malate_synth_sf"/>
</dbReference>